<dbReference type="PRINTS" id="PR00778">
    <property type="entry name" value="HTHARSR"/>
</dbReference>
<dbReference type="GO" id="GO:0003700">
    <property type="term" value="F:DNA-binding transcription factor activity"/>
    <property type="evidence" value="ECO:0007669"/>
    <property type="project" value="InterPro"/>
</dbReference>
<dbReference type="eggNOG" id="COG0640">
    <property type="taxonomic scope" value="Bacteria"/>
</dbReference>
<dbReference type="Pfam" id="PF12840">
    <property type="entry name" value="HTH_20"/>
    <property type="match status" value="1"/>
</dbReference>
<protein>
    <submittedName>
        <fullName evidence="5">Transcriptional regulator, ArsR family</fullName>
    </submittedName>
</protein>
<evidence type="ECO:0000313" key="5">
    <source>
        <dbReference type="EMBL" id="EHJ52198.1"/>
    </source>
</evidence>
<dbReference type="InterPro" id="IPR001845">
    <property type="entry name" value="HTH_ArsR_DNA-bd_dom"/>
</dbReference>
<evidence type="ECO:0000256" key="2">
    <source>
        <dbReference type="ARBA" id="ARBA00023125"/>
    </source>
</evidence>
<dbReference type="Proteomes" id="UP000003573">
    <property type="component" value="Unassembled WGS sequence"/>
</dbReference>
<feature type="domain" description="HTH arsR-type" evidence="4">
    <location>
        <begin position="6"/>
        <end position="102"/>
    </location>
</feature>
<comment type="caution">
    <text evidence="5">The sequence shown here is derived from an EMBL/GenBank/DDBJ whole genome shotgun (WGS) entry which is preliminary data.</text>
</comment>
<dbReference type="PANTHER" id="PTHR33154">
    <property type="entry name" value="TRANSCRIPTIONAL REGULATOR, ARSR FAMILY"/>
    <property type="match status" value="1"/>
</dbReference>
<dbReference type="InterPro" id="IPR011991">
    <property type="entry name" value="ArsR-like_HTH"/>
</dbReference>
<name>G5JX18_9STRE</name>
<dbReference type="SUPFAM" id="SSF46785">
    <property type="entry name" value="Winged helix' DNA-binding domain"/>
    <property type="match status" value="1"/>
</dbReference>
<keyword evidence="3" id="KW-0804">Transcription</keyword>
<proteinExistence type="predicted"/>
<evidence type="ECO:0000256" key="3">
    <source>
        <dbReference type="ARBA" id="ARBA00023163"/>
    </source>
</evidence>
<evidence type="ECO:0000259" key="4">
    <source>
        <dbReference type="PROSITE" id="PS50987"/>
    </source>
</evidence>
<dbReference type="EMBL" id="AEUW02000001">
    <property type="protein sequence ID" value="EHJ52198.1"/>
    <property type="molecule type" value="Genomic_DNA"/>
</dbReference>
<dbReference type="PANTHER" id="PTHR33154:SF25">
    <property type="entry name" value="LMO0101 PROTEIN"/>
    <property type="match status" value="1"/>
</dbReference>
<gene>
    <name evidence="5" type="ORF">STRMA_1561</name>
</gene>
<keyword evidence="1" id="KW-0805">Transcription regulation</keyword>
<dbReference type="NCBIfam" id="NF033788">
    <property type="entry name" value="HTH_metalloreg"/>
    <property type="match status" value="1"/>
</dbReference>
<accession>G5JX18</accession>
<dbReference type="PROSITE" id="PS50987">
    <property type="entry name" value="HTH_ARSR_2"/>
    <property type="match status" value="1"/>
</dbReference>
<dbReference type="RefSeq" id="WP_003079965.1">
    <property type="nucleotide sequence ID" value="NZ_AEUW02000001.1"/>
</dbReference>
<dbReference type="InterPro" id="IPR036388">
    <property type="entry name" value="WH-like_DNA-bd_sf"/>
</dbReference>
<dbReference type="InterPro" id="IPR036390">
    <property type="entry name" value="WH_DNA-bd_sf"/>
</dbReference>
<dbReference type="SMART" id="SM00418">
    <property type="entry name" value="HTH_ARSR"/>
    <property type="match status" value="1"/>
</dbReference>
<dbReference type="GO" id="GO:0003677">
    <property type="term" value="F:DNA binding"/>
    <property type="evidence" value="ECO:0007669"/>
    <property type="project" value="UniProtKB-KW"/>
</dbReference>
<dbReference type="InterPro" id="IPR051081">
    <property type="entry name" value="HTH_MetalResp_TranReg"/>
</dbReference>
<keyword evidence="6" id="KW-1185">Reference proteome</keyword>
<dbReference type="OrthoDB" id="9794330at2"/>
<reference evidence="5 6" key="1">
    <citation type="journal article" date="2014" name="Int. J. Syst. Evol. Microbiol.">
        <title>Phylogenomics and the dynamic genome evolution of the genus Streptococcus.</title>
        <authorList>
            <consortium name="The Broad Institute Genome Sequencing Platform"/>
            <person name="Richards V.P."/>
            <person name="Palmer S.R."/>
            <person name="Pavinski Bitar P.D."/>
            <person name="Qin X."/>
            <person name="Weinstock G.M."/>
            <person name="Highlander S.K."/>
            <person name="Town C.D."/>
            <person name="Burne R.A."/>
            <person name="Stanhope M.J."/>
        </authorList>
    </citation>
    <scope>NUCLEOTIDE SEQUENCE [LARGE SCALE GENOMIC DNA]</scope>
    <source>
        <strain evidence="5 6">NCTC 11558</strain>
    </source>
</reference>
<evidence type="ECO:0000256" key="1">
    <source>
        <dbReference type="ARBA" id="ARBA00023015"/>
    </source>
</evidence>
<evidence type="ECO:0000313" key="6">
    <source>
        <dbReference type="Proteomes" id="UP000003573"/>
    </source>
</evidence>
<dbReference type="Gene3D" id="1.10.10.10">
    <property type="entry name" value="Winged helix-like DNA-binding domain superfamily/Winged helix DNA-binding domain"/>
    <property type="match status" value="1"/>
</dbReference>
<sequence length="102" mass="11702">MTINQFFDSQDEIRIKIFKALADPIRLQIIRILNDKKEELSCGEMGQLLNMSKSAASYHFKTLREAGLTSTRKAGQNKFVQLNKESFQSFLPGFLESLTTER</sequence>
<dbReference type="AlphaFoldDB" id="G5JX18"/>
<dbReference type="STRING" id="764298.STRMA_1561"/>
<dbReference type="CDD" id="cd00090">
    <property type="entry name" value="HTH_ARSR"/>
    <property type="match status" value="1"/>
</dbReference>
<organism evidence="5 6">
    <name type="scientific">Streptococcus macacae NCTC 11558</name>
    <dbReference type="NCBI Taxonomy" id="764298"/>
    <lineage>
        <taxon>Bacteria</taxon>
        <taxon>Bacillati</taxon>
        <taxon>Bacillota</taxon>
        <taxon>Bacilli</taxon>
        <taxon>Lactobacillales</taxon>
        <taxon>Streptococcaceae</taxon>
        <taxon>Streptococcus</taxon>
    </lineage>
</organism>
<keyword evidence="2" id="KW-0238">DNA-binding</keyword>